<dbReference type="InterPro" id="IPR002048">
    <property type="entry name" value="EF_hand_dom"/>
</dbReference>
<dbReference type="InterPro" id="IPR011992">
    <property type="entry name" value="EF-hand-dom_pair"/>
</dbReference>
<evidence type="ECO:0000259" key="4">
    <source>
        <dbReference type="PROSITE" id="PS50222"/>
    </source>
</evidence>
<dbReference type="Gene3D" id="3.30.40.10">
    <property type="entry name" value="Zinc/RING finger domain, C3HC4 (zinc finger)"/>
    <property type="match status" value="1"/>
</dbReference>
<evidence type="ECO:0000256" key="2">
    <source>
        <dbReference type="SAM" id="Coils"/>
    </source>
</evidence>
<dbReference type="RefSeq" id="XP_035828117.1">
    <property type="nucleotide sequence ID" value="XM_035972224.1"/>
</dbReference>
<dbReference type="InterPro" id="IPR011011">
    <property type="entry name" value="Znf_FYVE_PHD"/>
</dbReference>
<gene>
    <name evidence="6" type="primary">LOC101851671</name>
</gene>
<keyword evidence="5" id="KW-1185">Reference proteome</keyword>
<evidence type="ECO:0000313" key="5">
    <source>
        <dbReference type="Proteomes" id="UP000694888"/>
    </source>
</evidence>
<evidence type="ECO:0000313" key="6">
    <source>
        <dbReference type="RefSeq" id="XP_035828117.1"/>
    </source>
</evidence>
<evidence type="ECO:0000256" key="3">
    <source>
        <dbReference type="SAM" id="MobiDB-lite"/>
    </source>
</evidence>
<dbReference type="Pfam" id="PF13499">
    <property type="entry name" value="EF-hand_7"/>
    <property type="match status" value="1"/>
</dbReference>
<accession>A0ABM1W0C4</accession>
<organism evidence="5 6">
    <name type="scientific">Aplysia californica</name>
    <name type="common">California sea hare</name>
    <dbReference type="NCBI Taxonomy" id="6500"/>
    <lineage>
        <taxon>Eukaryota</taxon>
        <taxon>Metazoa</taxon>
        <taxon>Spiralia</taxon>
        <taxon>Lophotrochozoa</taxon>
        <taxon>Mollusca</taxon>
        <taxon>Gastropoda</taxon>
        <taxon>Heterobranchia</taxon>
        <taxon>Euthyneura</taxon>
        <taxon>Tectipleura</taxon>
        <taxon>Aplysiida</taxon>
        <taxon>Aplysioidea</taxon>
        <taxon>Aplysiidae</taxon>
        <taxon>Aplysia</taxon>
    </lineage>
</organism>
<keyword evidence="1" id="KW-0106">Calcium</keyword>
<feature type="domain" description="EF-hand" evidence="4">
    <location>
        <begin position="257"/>
        <end position="292"/>
    </location>
</feature>
<evidence type="ECO:0000256" key="1">
    <source>
        <dbReference type="ARBA" id="ARBA00022837"/>
    </source>
</evidence>
<name>A0ABM1W0C4_APLCA</name>
<protein>
    <submittedName>
        <fullName evidence="6">PHD finger protein 24</fullName>
    </submittedName>
</protein>
<dbReference type="InterPro" id="IPR018247">
    <property type="entry name" value="EF_Hand_1_Ca_BS"/>
</dbReference>
<sequence length="367" mass="42327">MGNNPSSATEDPEGAEGSSIPKSMLTKIQCMGHRLRVEERAELYRALAELREDRRRLSLDLLEEKRIREAGLTSKDMTSRVRDTDKPSWAAYENDPNCSLCGKPARRQEAYPCRVCTRIYHPICLGKCGECRDVDLQAAENALSNTGWSCYICSNLSLLLTELEINQLIDEFDMFDKNKDEHISWDEIMKHTHPALPAGRRREQLPSDERLEMRLSFKMADQDNDDSLDWWEFLNYQAKTLLAKRSKEELVSLLSEKEVIKCKTLFRSMDTDEDGVVTLLEARQAVRDWCQKYEHNMPPEEFSKLLPGLDLHSEIRAQMFVDGEDAHRESVRWPEFLADQSLYIISTRPNVSARHIESVLKDACHAD</sequence>
<keyword evidence="2" id="KW-0175">Coiled coil</keyword>
<dbReference type="PROSITE" id="PS50222">
    <property type="entry name" value="EF_HAND_2"/>
    <property type="match status" value="2"/>
</dbReference>
<feature type="region of interest" description="Disordered" evidence="3">
    <location>
        <begin position="1"/>
        <end position="23"/>
    </location>
</feature>
<feature type="domain" description="EF-hand" evidence="4">
    <location>
        <begin position="163"/>
        <end position="198"/>
    </location>
</feature>
<dbReference type="SUPFAM" id="SSF47473">
    <property type="entry name" value="EF-hand"/>
    <property type="match status" value="1"/>
</dbReference>
<dbReference type="SUPFAM" id="SSF57903">
    <property type="entry name" value="FYVE/PHD zinc finger"/>
    <property type="match status" value="1"/>
</dbReference>
<dbReference type="InterPro" id="IPR013083">
    <property type="entry name" value="Znf_RING/FYVE/PHD"/>
</dbReference>
<proteinExistence type="predicted"/>
<reference evidence="6" key="1">
    <citation type="submission" date="2025-08" db="UniProtKB">
        <authorList>
            <consortium name="RefSeq"/>
        </authorList>
    </citation>
    <scope>IDENTIFICATION</scope>
</reference>
<dbReference type="Gene3D" id="1.10.238.10">
    <property type="entry name" value="EF-hand"/>
    <property type="match status" value="2"/>
</dbReference>
<dbReference type="Proteomes" id="UP000694888">
    <property type="component" value="Unplaced"/>
</dbReference>
<dbReference type="GeneID" id="101851671"/>
<dbReference type="Pfam" id="PF16744">
    <property type="entry name" value="zf-RING_15"/>
    <property type="match status" value="1"/>
</dbReference>
<feature type="coiled-coil region" evidence="2">
    <location>
        <begin position="40"/>
        <end position="67"/>
    </location>
</feature>
<dbReference type="InterPro" id="IPR031946">
    <property type="entry name" value="KIAA1045_Zf_RING"/>
</dbReference>
<dbReference type="PROSITE" id="PS00018">
    <property type="entry name" value="EF_HAND_1"/>
    <property type="match status" value="1"/>
</dbReference>